<dbReference type="Pfam" id="PF00580">
    <property type="entry name" value="UvrD-helicase"/>
    <property type="match status" value="1"/>
</dbReference>
<dbReference type="Gene3D" id="3.40.50.300">
    <property type="entry name" value="P-loop containing nucleotide triphosphate hydrolases"/>
    <property type="match status" value="4"/>
</dbReference>
<evidence type="ECO:0000313" key="19">
    <source>
        <dbReference type="Proteomes" id="UP000008495"/>
    </source>
</evidence>
<evidence type="ECO:0000256" key="5">
    <source>
        <dbReference type="ARBA" id="ARBA00022806"/>
    </source>
</evidence>
<proteinExistence type="predicted"/>
<dbReference type="AlphaFoldDB" id="K6VSG3"/>
<evidence type="ECO:0000256" key="6">
    <source>
        <dbReference type="ARBA" id="ARBA00022839"/>
    </source>
</evidence>
<dbReference type="PANTHER" id="PTHR11070">
    <property type="entry name" value="UVRD / RECB / PCRA DNA HELICASE FAMILY MEMBER"/>
    <property type="match status" value="1"/>
</dbReference>
<dbReference type="Gene3D" id="3.90.320.10">
    <property type="match status" value="1"/>
</dbReference>
<dbReference type="STRING" id="100225.SAMN05421595_0802"/>
<feature type="binding site" evidence="14">
    <location>
        <begin position="38"/>
        <end position="45"/>
    </location>
    <ligand>
        <name>ATP</name>
        <dbReference type="ChEBI" id="CHEBI:30616"/>
    </ligand>
</feature>
<evidence type="ECO:0000259" key="16">
    <source>
        <dbReference type="PROSITE" id="PS51198"/>
    </source>
</evidence>
<keyword evidence="8" id="KW-0238">DNA-binding</keyword>
<evidence type="ECO:0000256" key="7">
    <source>
        <dbReference type="ARBA" id="ARBA00022840"/>
    </source>
</evidence>
<dbReference type="GO" id="GO:0005524">
    <property type="term" value="F:ATP binding"/>
    <property type="evidence" value="ECO:0007669"/>
    <property type="project" value="UniProtKB-UniRule"/>
</dbReference>
<reference evidence="18 19" key="1">
    <citation type="submission" date="2012-08" db="EMBL/GenBank/DDBJ databases">
        <title>Whole genome shotgun sequence of Austwickia chelonae NBRC 105200.</title>
        <authorList>
            <person name="Yoshida I."/>
            <person name="Hosoyama A."/>
            <person name="Tsuchikane K."/>
            <person name="Katsumata H."/>
            <person name="Ando Y."/>
            <person name="Ohji S."/>
            <person name="Hamada M."/>
            <person name="Tamura T."/>
            <person name="Yamazoe A."/>
            <person name="Yamazaki S."/>
            <person name="Fujita N."/>
        </authorList>
    </citation>
    <scope>NUCLEOTIDE SEQUENCE [LARGE SCALE GENOMIC DNA]</scope>
    <source>
        <strain evidence="18 19">NBRC 105200</strain>
    </source>
</reference>
<dbReference type="OrthoDB" id="4812256at2"/>
<dbReference type="InterPro" id="IPR038726">
    <property type="entry name" value="PDDEXK_AddAB-type"/>
</dbReference>
<keyword evidence="10" id="KW-0413">Isomerase</keyword>
<dbReference type="GO" id="GO:0003677">
    <property type="term" value="F:DNA binding"/>
    <property type="evidence" value="ECO:0007669"/>
    <property type="project" value="UniProtKB-KW"/>
</dbReference>
<comment type="caution">
    <text evidence="18">The sequence shown here is derived from an EMBL/GenBank/DDBJ whole genome shotgun (WGS) entry which is preliminary data.</text>
</comment>
<evidence type="ECO:0000256" key="14">
    <source>
        <dbReference type="PROSITE-ProRule" id="PRU00560"/>
    </source>
</evidence>
<keyword evidence="4 14" id="KW-0378">Hydrolase</keyword>
<evidence type="ECO:0000256" key="11">
    <source>
        <dbReference type="ARBA" id="ARBA00034617"/>
    </source>
</evidence>
<accession>K6VSG3</accession>
<dbReference type="InterPro" id="IPR014016">
    <property type="entry name" value="UvrD-like_ATP-bd"/>
</dbReference>
<evidence type="ECO:0000313" key="18">
    <source>
        <dbReference type="EMBL" id="GAB78285.1"/>
    </source>
</evidence>
<evidence type="ECO:0000256" key="9">
    <source>
        <dbReference type="ARBA" id="ARBA00023204"/>
    </source>
</evidence>
<feature type="compositionally biased region" description="Gly residues" evidence="15">
    <location>
        <begin position="542"/>
        <end position="555"/>
    </location>
</feature>
<comment type="catalytic activity">
    <reaction evidence="13">
        <text>ATP + H2O = ADP + phosphate + H(+)</text>
        <dbReference type="Rhea" id="RHEA:13065"/>
        <dbReference type="ChEBI" id="CHEBI:15377"/>
        <dbReference type="ChEBI" id="CHEBI:15378"/>
        <dbReference type="ChEBI" id="CHEBI:30616"/>
        <dbReference type="ChEBI" id="CHEBI:43474"/>
        <dbReference type="ChEBI" id="CHEBI:456216"/>
        <dbReference type="EC" id="5.6.2.4"/>
    </reaction>
</comment>
<dbReference type="CDD" id="cd17932">
    <property type="entry name" value="DEXQc_UvrD"/>
    <property type="match status" value="1"/>
</dbReference>
<evidence type="ECO:0000256" key="1">
    <source>
        <dbReference type="ARBA" id="ARBA00022722"/>
    </source>
</evidence>
<sequence length="1174" mass="124847">MTVRFSADQIAVALGRPCPTPEQREVVEAPLESMLVVAGAGSGKTETMAARVVWLVANDLVAPEEVLGLTFTRKAAGELAARISSRLRALHEAGLWAPGGAGGDADAPGSDAAWFVDEKATTVSTYHAYAGRMVEEHGLRLGVEPDARLLTEAAAWQLAHEVVTAYDGPMDAVTQAESTVTKAVVLLSGELAEHLRTVEEVEAFYAGFVDRVTALPLGSTRARGAPKPVRDLLEVVAARRQLLPLVTAYASAKRERDCLDFSDQVALAARLAREFAEVARQERSRYRVVLLDEFQDTSEAQMVLLRELFAVDRPGVGAPVPVMAVGDPHQSIYGWRGASATTLAHFPQQFADPDGAPTQVRHLSVSWRNDQRILSVANCAAEPLTAASPVPVRRLVAAPGAGPGEVEVARFVTDDEEAAYVAGRIAGYWFDADGAHSGVSAAVLCRRRAQFVPMVEALRARGVPVEVVGLGGLLSMPEVMDVVAVLSVVADPARGDRLMRLLTGPAFRLGAADLDGLAAWSRQLWRRERIRPLAGPESPEAGDGGADGGPAGQGSVGTSVPSGEPRGVPVGPEDRPGLAEALAVPPPPGWVGPEGETVGDVARLRVAQLAEIVARLRSMTGAGLAETVMEAARLLRVDVEVLSRPDRPVEGARVHLDAFTDAAASFQSATDRPTLGAFLAWLEVAVDEERGLDMPVAEVSDAAVQVLTVHAAKGLEWDVVAVPGLVEGAFPSTSASSPTWRGGDWCLPVVRDKGWCVGVERLPYELRGDADGLPELPWRGAEDLTGLKDAVEDFFVAGGVRVVEEERRLAYVAFTRARHLVVASASVWTQGVSPRVTSRFLMELVGGVEPSQGGTVVSGADGEPVRVGPWAGMPVPEPGEKVARPGGDQAEEVLWPVDLLAARRALVSSGVAVWRDQVAALPVHPQEAVAVVEAEVASSAADGFSSDAELLAVVRERRERLASVTAPSVVALPDHVSTSSLVSWFVDEEEFTARLRRPMPMPPAVQARAGTAFHTWVEEFFRHPAMVDIDEIWPGVDVDDEVVDIGAAKERFLASEWAGRIPSEIELAVETYIEGVAVRGRIDAVFPETGAGPDGPRPGAVVVDWKTGRRPTGHRARAAAVQLAVYRLAYARLRGLDLESVRGAFYYVSSGETVFPPLPGPAELAQIVRGGTLP</sequence>
<dbReference type="GO" id="GO:0000725">
    <property type="term" value="P:recombinational repair"/>
    <property type="evidence" value="ECO:0007669"/>
    <property type="project" value="TreeGrafter"/>
</dbReference>
<dbReference type="PROSITE" id="PS51198">
    <property type="entry name" value="UVRD_HELICASE_ATP_BIND"/>
    <property type="match status" value="1"/>
</dbReference>
<keyword evidence="6" id="KW-0269">Exonuclease</keyword>
<dbReference type="eggNOG" id="COG2887">
    <property type="taxonomic scope" value="Bacteria"/>
</dbReference>
<feature type="region of interest" description="Disordered" evidence="15">
    <location>
        <begin position="532"/>
        <end position="595"/>
    </location>
</feature>
<organism evidence="18 19">
    <name type="scientific">Austwickia chelonae NBRC 105200</name>
    <dbReference type="NCBI Taxonomy" id="1184607"/>
    <lineage>
        <taxon>Bacteria</taxon>
        <taxon>Bacillati</taxon>
        <taxon>Actinomycetota</taxon>
        <taxon>Actinomycetes</taxon>
        <taxon>Micrococcales</taxon>
        <taxon>Dermatophilaceae</taxon>
        <taxon>Austwickia</taxon>
    </lineage>
</organism>
<protein>
    <recommendedName>
        <fullName evidence="12">DNA 3'-5' helicase</fullName>
        <ecNumber evidence="12">5.6.2.4</ecNumber>
    </recommendedName>
</protein>
<feature type="domain" description="UvrD-like helicase C-terminal" evidence="17">
    <location>
        <begin position="371"/>
        <end position="714"/>
    </location>
</feature>
<feature type="domain" description="UvrD-like helicase ATP-binding" evidence="16">
    <location>
        <begin position="17"/>
        <end position="370"/>
    </location>
</feature>
<dbReference type="SUPFAM" id="SSF52540">
    <property type="entry name" value="P-loop containing nucleoside triphosphate hydrolases"/>
    <property type="match status" value="1"/>
</dbReference>
<dbReference type="RefSeq" id="WP_006503040.1">
    <property type="nucleotide sequence ID" value="NZ_BAGZ01000008.1"/>
</dbReference>
<evidence type="ECO:0000256" key="3">
    <source>
        <dbReference type="ARBA" id="ARBA00022763"/>
    </source>
</evidence>
<evidence type="ECO:0000256" key="2">
    <source>
        <dbReference type="ARBA" id="ARBA00022741"/>
    </source>
</evidence>
<dbReference type="Pfam" id="PF13361">
    <property type="entry name" value="UvrD_C"/>
    <property type="match status" value="2"/>
</dbReference>
<evidence type="ECO:0000256" key="10">
    <source>
        <dbReference type="ARBA" id="ARBA00023235"/>
    </source>
</evidence>
<dbReference type="eggNOG" id="COG0210">
    <property type="taxonomic scope" value="Bacteria"/>
</dbReference>
<keyword evidence="5 14" id="KW-0347">Helicase</keyword>
<keyword evidence="19" id="KW-1185">Reference proteome</keyword>
<dbReference type="Gene3D" id="1.10.486.10">
    <property type="entry name" value="PCRA, domain 4"/>
    <property type="match status" value="1"/>
</dbReference>
<evidence type="ECO:0000256" key="4">
    <source>
        <dbReference type="ARBA" id="ARBA00022801"/>
    </source>
</evidence>
<name>K6VSG3_9MICO</name>
<dbReference type="InterPro" id="IPR027417">
    <property type="entry name" value="P-loop_NTPase"/>
</dbReference>
<gene>
    <name evidence="18" type="ORF">AUCHE_08_05310</name>
</gene>
<keyword evidence="9" id="KW-0234">DNA repair</keyword>
<dbReference type="Pfam" id="PF12705">
    <property type="entry name" value="PDDEXK_1"/>
    <property type="match status" value="1"/>
</dbReference>
<dbReference type="EMBL" id="BAGZ01000008">
    <property type="protein sequence ID" value="GAB78285.1"/>
    <property type="molecule type" value="Genomic_DNA"/>
</dbReference>
<dbReference type="PANTHER" id="PTHR11070:SF55">
    <property type="entry name" value="DNA 3'-5' HELICASE"/>
    <property type="match status" value="1"/>
</dbReference>
<keyword evidence="1" id="KW-0540">Nuclease</keyword>
<dbReference type="EC" id="5.6.2.4" evidence="12"/>
<dbReference type="Proteomes" id="UP000008495">
    <property type="component" value="Unassembled WGS sequence"/>
</dbReference>
<evidence type="ECO:0000256" key="13">
    <source>
        <dbReference type="ARBA" id="ARBA00048988"/>
    </source>
</evidence>
<dbReference type="InterPro" id="IPR011604">
    <property type="entry name" value="PDDEXK-like_dom_sf"/>
</dbReference>
<dbReference type="GO" id="GO:0043138">
    <property type="term" value="F:3'-5' DNA helicase activity"/>
    <property type="evidence" value="ECO:0007669"/>
    <property type="project" value="UniProtKB-EC"/>
</dbReference>
<dbReference type="InterPro" id="IPR014017">
    <property type="entry name" value="DNA_helicase_UvrD-like_C"/>
</dbReference>
<evidence type="ECO:0000256" key="15">
    <source>
        <dbReference type="SAM" id="MobiDB-lite"/>
    </source>
</evidence>
<dbReference type="GO" id="GO:0004527">
    <property type="term" value="F:exonuclease activity"/>
    <property type="evidence" value="ECO:0007669"/>
    <property type="project" value="UniProtKB-KW"/>
</dbReference>
<keyword evidence="2 14" id="KW-0547">Nucleotide-binding</keyword>
<evidence type="ECO:0000259" key="17">
    <source>
        <dbReference type="PROSITE" id="PS51217"/>
    </source>
</evidence>
<evidence type="ECO:0000256" key="8">
    <source>
        <dbReference type="ARBA" id="ARBA00023125"/>
    </source>
</evidence>
<dbReference type="InterPro" id="IPR000212">
    <property type="entry name" value="DNA_helicase_UvrD/REP"/>
</dbReference>
<dbReference type="GO" id="GO:0033202">
    <property type="term" value="C:DNA helicase complex"/>
    <property type="evidence" value="ECO:0007669"/>
    <property type="project" value="TreeGrafter"/>
</dbReference>
<evidence type="ECO:0000256" key="12">
    <source>
        <dbReference type="ARBA" id="ARBA00034808"/>
    </source>
</evidence>
<keyword evidence="7 14" id="KW-0067">ATP-binding</keyword>
<comment type="catalytic activity">
    <reaction evidence="11">
        <text>Couples ATP hydrolysis with the unwinding of duplex DNA by translocating in the 3'-5' direction.</text>
        <dbReference type="EC" id="5.6.2.4"/>
    </reaction>
</comment>
<dbReference type="PROSITE" id="PS51217">
    <property type="entry name" value="UVRD_HELICASE_CTER"/>
    <property type="match status" value="1"/>
</dbReference>
<dbReference type="GO" id="GO:0005829">
    <property type="term" value="C:cytosol"/>
    <property type="evidence" value="ECO:0007669"/>
    <property type="project" value="TreeGrafter"/>
</dbReference>
<keyword evidence="3" id="KW-0227">DNA damage</keyword>